<dbReference type="InterPro" id="IPR002716">
    <property type="entry name" value="PIN_dom"/>
</dbReference>
<evidence type="ECO:0000313" key="2">
    <source>
        <dbReference type="EMBL" id="KAG1535680.1"/>
    </source>
</evidence>
<dbReference type="Proteomes" id="UP000717996">
    <property type="component" value="Unassembled WGS sequence"/>
</dbReference>
<comment type="caution">
    <text evidence="2">The sequence shown here is derived from an EMBL/GenBank/DDBJ whole genome shotgun (WGS) entry which is preliminary data.</text>
</comment>
<dbReference type="Pfam" id="PF13638">
    <property type="entry name" value="PIN_4"/>
    <property type="match status" value="1"/>
</dbReference>
<dbReference type="Gene3D" id="3.40.50.1010">
    <property type="entry name" value="5'-nuclease"/>
    <property type="match status" value="1"/>
</dbReference>
<name>A0A9P6XZI5_RHIOR</name>
<accession>A0A9P6XZI5</accession>
<gene>
    <name evidence="2" type="ORF">G6F51_011403</name>
</gene>
<dbReference type="GO" id="GO:0005634">
    <property type="term" value="C:nucleus"/>
    <property type="evidence" value="ECO:0007669"/>
    <property type="project" value="TreeGrafter"/>
</dbReference>
<sequence length="227" mass="25801">MADTIDIMDIDGPEFINEVNAQIESIRSHHQDVTLDVSLFNINYKDVHSFSQIAVVDTNFLISNLGYLQALLTIAEERLGNLLILIPWVVIRELDGLKGFLKSSADKKDLPILSRKAMKFIEDQLRNKTKSLRGQKLHETMNSKSMQGMDIDDEYIEIREDHDMLIDDDGEPLAQHFQSGAINSKWAKESPILKAPRRPTPPPIEISPPLIKSDHSTWASIHAPKYY</sequence>
<evidence type="ECO:0000313" key="3">
    <source>
        <dbReference type="Proteomes" id="UP000717996"/>
    </source>
</evidence>
<protein>
    <recommendedName>
        <fullName evidence="1">PIN domain-containing protein</fullName>
    </recommendedName>
</protein>
<feature type="domain" description="PIN" evidence="1">
    <location>
        <begin position="55"/>
        <end position="150"/>
    </location>
</feature>
<dbReference type="AlphaFoldDB" id="A0A9P6XZI5"/>
<dbReference type="PANTHER" id="PTHR16161">
    <property type="entry name" value="TRANSCRIPTIONAL PROTEIN SWT1"/>
    <property type="match status" value="1"/>
</dbReference>
<dbReference type="PANTHER" id="PTHR16161:SF0">
    <property type="entry name" value="TRANSCRIPTIONAL PROTEIN SWT1"/>
    <property type="match status" value="1"/>
</dbReference>
<evidence type="ECO:0000259" key="1">
    <source>
        <dbReference type="Pfam" id="PF13638"/>
    </source>
</evidence>
<dbReference type="InterPro" id="IPR052626">
    <property type="entry name" value="SWT1_Regulator"/>
</dbReference>
<proteinExistence type="predicted"/>
<dbReference type="EMBL" id="JAANIT010002705">
    <property type="protein sequence ID" value="KAG1535680.1"/>
    <property type="molecule type" value="Genomic_DNA"/>
</dbReference>
<dbReference type="OrthoDB" id="2017974at2759"/>
<reference evidence="2" key="1">
    <citation type="journal article" date="2020" name="Microb. Genom.">
        <title>Genetic diversity of clinical and environmental Mucorales isolates obtained from an investigation of mucormycosis cases among solid organ transplant recipients.</title>
        <authorList>
            <person name="Nguyen M.H."/>
            <person name="Kaul D."/>
            <person name="Muto C."/>
            <person name="Cheng S.J."/>
            <person name="Richter R.A."/>
            <person name="Bruno V.M."/>
            <person name="Liu G."/>
            <person name="Beyhan S."/>
            <person name="Sundermann A.J."/>
            <person name="Mounaud S."/>
            <person name="Pasculle A.W."/>
            <person name="Nierman W.C."/>
            <person name="Driscoll E."/>
            <person name="Cumbie R."/>
            <person name="Clancy C.J."/>
            <person name="Dupont C.L."/>
        </authorList>
    </citation>
    <scope>NUCLEOTIDE SEQUENCE</scope>
    <source>
        <strain evidence="2">GL16</strain>
    </source>
</reference>
<organism evidence="2 3">
    <name type="scientific">Rhizopus oryzae</name>
    <name type="common">Mucormycosis agent</name>
    <name type="synonym">Rhizopus arrhizus var. delemar</name>
    <dbReference type="NCBI Taxonomy" id="64495"/>
    <lineage>
        <taxon>Eukaryota</taxon>
        <taxon>Fungi</taxon>
        <taxon>Fungi incertae sedis</taxon>
        <taxon>Mucoromycota</taxon>
        <taxon>Mucoromycotina</taxon>
        <taxon>Mucoromycetes</taxon>
        <taxon>Mucorales</taxon>
        <taxon>Mucorineae</taxon>
        <taxon>Rhizopodaceae</taxon>
        <taxon>Rhizopus</taxon>
    </lineage>
</organism>